<name>N1UVT0_LEPIR</name>
<dbReference type="AlphaFoldDB" id="N1UVT0"/>
<evidence type="ECO:0000313" key="2">
    <source>
        <dbReference type="Proteomes" id="UP000012220"/>
    </source>
</evidence>
<accession>N1UVT0</accession>
<comment type="caution">
    <text evidence="1">The sequence shown here is derived from an EMBL/GenBank/DDBJ whole genome shotgun (WGS) entry which is preliminary data.</text>
</comment>
<sequence length="43" mass="5150">MNIFIKSELQRKIEFKTKSKFEKIRKDSGGLRSRPREKVTILI</sequence>
<evidence type="ECO:0000313" key="1">
    <source>
        <dbReference type="EMBL" id="EMY27804.1"/>
    </source>
</evidence>
<dbReference type="Proteomes" id="UP000012220">
    <property type="component" value="Unassembled WGS sequence"/>
</dbReference>
<gene>
    <name evidence="1" type="ORF">LEP1GSC115_0310</name>
</gene>
<dbReference type="BioCyc" id="LINT1085541:G11IQ-4928-MONOMER"/>
<protein>
    <submittedName>
        <fullName evidence="1">Uncharacterized protein</fullName>
    </submittedName>
</protein>
<proteinExistence type="predicted"/>
<reference evidence="1 2" key="1">
    <citation type="submission" date="2013-02" db="EMBL/GenBank/DDBJ databases">
        <authorList>
            <person name="Harkins D.M."/>
            <person name="Durkin A.S."/>
            <person name="Brinkac L.M."/>
            <person name="Haft D.H."/>
            <person name="Selengut J.D."/>
            <person name="Sanka R."/>
            <person name="DePew J."/>
            <person name="Purushe J."/>
            <person name="Picardeau M."/>
            <person name="Werts C."/>
            <person name="Goarant C."/>
            <person name="Vinetz J.M."/>
            <person name="Sutton G.G."/>
            <person name="Nierman W.C."/>
            <person name="Fouts D.E."/>
        </authorList>
    </citation>
    <scope>NUCLEOTIDE SEQUENCE [LARGE SCALE GENOMIC DNA]</scope>
    <source>
        <strain evidence="1 2">200703203</strain>
    </source>
</reference>
<dbReference type="EMBL" id="AHNY02000007">
    <property type="protein sequence ID" value="EMY27804.1"/>
    <property type="molecule type" value="Genomic_DNA"/>
</dbReference>
<organism evidence="1 2">
    <name type="scientific">Leptospira interrogans serovar Australis str. 200703203</name>
    <dbReference type="NCBI Taxonomy" id="1085541"/>
    <lineage>
        <taxon>Bacteria</taxon>
        <taxon>Pseudomonadati</taxon>
        <taxon>Spirochaetota</taxon>
        <taxon>Spirochaetia</taxon>
        <taxon>Leptospirales</taxon>
        <taxon>Leptospiraceae</taxon>
        <taxon>Leptospira</taxon>
    </lineage>
</organism>